<sequence>MATTAGRSRSDGAPARRSKAWRPAQRLALSVRSIGGESTGSFARRLADANGIPDQEFWAMFGTPVRKYGAPSDPRYSDGYLNAAALERLAVMAGRQVRELQFALPNLRPHRLLPEQADPVWDWPWDTSGCFLVRVCEVCARIKNTSLLSYLASDTTWQVCWDHRRWLDNRREPGTDAITLDALPEVLDAHQQRVVLERRLGAGGRALFADAYAIVSCWWNVPALNAPVWRNRQHLLARAGRDHLRVAPLVFYPEAVQLAQALAARERQRLRRTLTREGHYRWLDKVAAAMDRWGIPSEPALDAVEHWADQHPPLGKTGDLQAARPMRGRHRRLPLADNAHALNEPLGERSCLPWKLGELLTSELNPAFGGWAVHGRA</sequence>
<feature type="region of interest" description="Disordered" evidence="1">
    <location>
        <begin position="1"/>
        <end position="21"/>
    </location>
</feature>
<organism evidence="2 3">
    <name type="scientific">Actinacidiphila glaucinigra</name>
    <dbReference type="NCBI Taxonomy" id="235986"/>
    <lineage>
        <taxon>Bacteria</taxon>
        <taxon>Bacillati</taxon>
        <taxon>Actinomycetota</taxon>
        <taxon>Actinomycetes</taxon>
        <taxon>Kitasatosporales</taxon>
        <taxon>Streptomycetaceae</taxon>
        <taxon>Actinacidiphila</taxon>
    </lineage>
</organism>
<evidence type="ECO:0000313" key="3">
    <source>
        <dbReference type="Proteomes" id="UP000198280"/>
    </source>
</evidence>
<accession>A0A239NZJ6</accession>
<gene>
    <name evidence="2" type="ORF">SAMN05216252_1589</name>
</gene>
<name>A0A239NZJ6_9ACTN</name>
<evidence type="ECO:0000313" key="2">
    <source>
        <dbReference type="EMBL" id="SNT59873.1"/>
    </source>
</evidence>
<evidence type="ECO:0000256" key="1">
    <source>
        <dbReference type="SAM" id="MobiDB-lite"/>
    </source>
</evidence>
<reference evidence="2 3" key="1">
    <citation type="submission" date="2017-06" db="EMBL/GenBank/DDBJ databases">
        <authorList>
            <person name="Kim H.J."/>
            <person name="Triplett B.A."/>
        </authorList>
    </citation>
    <scope>NUCLEOTIDE SEQUENCE [LARGE SCALE GENOMIC DNA]</scope>
    <source>
        <strain evidence="2 3">CGMCC 4.1858</strain>
    </source>
</reference>
<proteinExistence type="predicted"/>
<dbReference type="AlphaFoldDB" id="A0A239NZJ6"/>
<dbReference type="Proteomes" id="UP000198280">
    <property type="component" value="Unassembled WGS sequence"/>
</dbReference>
<keyword evidence="3" id="KW-1185">Reference proteome</keyword>
<dbReference type="RefSeq" id="WP_143681787.1">
    <property type="nucleotide sequence ID" value="NZ_FZOF01000058.1"/>
</dbReference>
<protein>
    <recommendedName>
        <fullName evidence="4">TniQ protein</fullName>
    </recommendedName>
</protein>
<dbReference type="EMBL" id="FZOF01000058">
    <property type="protein sequence ID" value="SNT59873.1"/>
    <property type="molecule type" value="Genomic_DNA"/>
</dbReference>
<evidence type="ECO:0008006" key="4">
    <source>
        <dbReference type="Google" id="ProtNLM"/>
    </source>
</evidence>
<dbReference type="OrthoDB" id="4031662at2"/>